<dbReference type="SMART" id="SM00034">
    <property type="entry name" value="CLECT"/>
    <property type="match status" value="1"/>
</dbReference>
<keyword evidence="2" id="KW-0472">Membrane</keyword>
<reference evidence="4" key="1">
    <citation type="journal article" date="2009" name="J. Vet. Diagn. Invest.">
        <title>Characterization of Cervidpoxvirus isolates from Oregon, California, and eastern Canada.</title>
        <authorList>
            <person name="Moerdyk-Schauwecker M."/>
            <person name="Eide K."/>
            <person name="Bildfell R."/>
            <person name="Baker R.J."/>
            <person name="Black W."/>
            <person name="Graham D."/>
            <person name="Thompson K."/>
            <person name="Crawshaw G."/>
            <person name="Rohrmann G.F."/>
            <person name="Jin L."/>
        </authorList>
    </citation>
    <scope>NUCLEOTIDE SEQUENCE</scope>
</reference>
<feature type="domain" description="C-type lectin" evidence="3">
    <location>
        <begin position="95"/>
        <end position="196"/>
    </location>
</feature>
<accession>C8YLU4</accession>
<dbReference type="EMBL" id="FJ590514">
    <property type="protein sequence ID" value="ACV82558.1"/>
    <property type="molecule type" value="Genomic_DNA"/>
</dbReference>
<dbReference type="SUPFAM" id="SSF56436">
    <property type="entry name" value="C-type lectin-like"/>
    <property type="match status" value="1"/>
</dbReference>
<dbReference type="InterPro" id="IPR016186">
    <property type="entry name" value="C-type_lectin-like/link_sf"/>
</dbReference>
<dbReference type="CDD" id="cd03593">
    <property type="entry name" value="CLECT_NK_receptors_like"/>
    <property type="match status" value="1"/>
</dbReference>
<evidence type="ECO:0000256" key="1">
    <source>
        <dbReference type="ARBA" id="ARBA00022734"/>
    </source>
</evidence>
<dbReference type="InterPro" id="IPR001304">
    <property type="entry name" value="C-type_lectin-like"/>
</dbReference>
<dbReference type="PANTHER" id="PTHR45710:SF35">
    <property type="entry name" value="C-TYPE LECTIN DOMAIN FAMILY 2 MEMBER D"/>
    <property type="match status" value="1"/>
</dbReference>
<protein>
    <submittedName>
        <fullName evidence="4">C-type lectin-like receptor</fullName>
    </submittedName>
</protein>
<dbReference type="InterPro" id="IPR050828">
    <property type="entry name" value="C-type_lectin/matrix_domain"/>
</dbReference>
<dbReference type="InterPro" id="IPR033992">
    <property type="entry name" value="NKR-like_CTLD"/>
</dbReference>
<keyword evidence="4" id="KW-0675">Receptor</keyword>
<dbReference type="PANTHER" id="PTHR45710">
    <property type="entry name" value="C-TYPE LECTIN DOMAIN-CONTAINING PROTEIN 180"/>
    <property type="match status" value="1"/>
</dbReference>
<evidence type="ECO:0000259" key="3">
    <source>
        <dbReference type="PROSITE" id="PS50041"/>
    </source>
</evidence>
<dbReference type="InterPro" id="IPR016187">
    <property type="entry name" value="CTDL_fold"/>
</dbReference>
<organism evidence="4">
    <name type="scientific">Cervidpoxvirus mule deer/Oregon/2005</name>
    <dbReference type="NCBI Taxonomy" id="662864"/>
    <lineage>
        <taxon>Viruses</taxon>
        <taxon>Varidnaviria</taxon>
        <taxon>Bamfordvirae</taxon>
        <taxon>Nucleocytoviricota</taxon>
        <taxon>Pokkesviricetes</taxon>
        <taxon>Chitovirales</taxon>
        <taxon>Poxviridae</taxon>
        <taxon>Chordopoxvirinae</taxon>
        <taxon>Cervidpoxvirus</taxon>
    </lineage>
</organism>
<keyword evidence="2" id="KW-0812">Transmembrane</keyword>
<dbReference type="GO" id="GO:0030246">
    <property type="term" value="F:carbohydrate binding"/>
    <property type="evidence" value="ECO:0007669"/>
    <property type="project" value="UniProtKB-KW"/>
</dbReference>
<dbReference type="Gene3D" id="3.10.100.10">
    <property type="entry name" value="Mannose-Binding Protein A, subunit A"/>
    <property type="match status" value="1"/>
</dbReference>
<feature type="transmembrane region" description="Helical" evidence="2">
    <location>
        <begin position="50"/>
        <end position="74"/>
    </location>
</feature>
<keyword evidence="1 4" id="KW-0430">Lectin</keyword>
<evidence type="ECO:0000313" key="4">
    <source>
        <dbReference type="EMBL" id="ACV82558.1"/>
    </source>
</evidence>
<evidence type="ECO:0000256" key="2">
    <source>
        <dbReference type="SAM" id="Phobius"/>
    </source>
</evidence>
<dbReference type="Pfam" id="PF00059">
    <property type="entry name" value="Lectin_C"/>
    <property type="match status" value="1"/>
</dbReference>
<name>C8YLU4_9POXV</name>
<proteinExistence type="predicted"/>
<sequence length="216" mass="25177">MFPELKMAPKPTTTIIEMGTNDFYNTDSSKKPEIQKKYFQFTSFVTPEKLYCCIIAICILITINLVPIIILIAFKHNSQEPIIKYITCPKEWIGFGYKCFYFSEDSKNWTYSKTSCISLGAVLVKFETEEELNFLKRYKDSSDYWVGLNRESSNHTWKWADNSSYNASFVITGTGEYAYLNDIRISSSRVYANRKWICSKTYTNIYIPSNSSYNYP</sequence>
<keyword evidence="2" id="KW-1133">Transmembrane helix</keyword>
<dbReference type="PROSITE" id="PS50041">
    <property type="entry name" value="C_TYPE_LECTIN_2"/>
    <property type="match status" value="1"/>
</dbReference>